<organism evidence="1">
    <name type="scientific">Anopheles darlingi</name>
    <name type="common">Mosquito</name>
    <dbReference type="NCBI Taxonomy" id="43151"/>
    <lineage>
        <taxon>Eukaryota</taxon>
        <taxon>Metazoa</taxon>
        <taxon>Ecdysozoa</taxon>
        <taxon>Arthropoda</taxon>
        <taxon>Hexapoda</taxon>
        <taxon>Insecta</taxon>
        <taxon>Pterygota</taxon>
        <taxon>Neoptera</taxon>
        <taxon>Endopterygota</taxon>
        <taxon>Diptera</taxon>
        <taxon>Nematocera</taxon>
        <taxon>Culicoidea</taxon>
        <taxon>Culicidae</taxon>
        <taxon>Anophelinae</taxon>
        <taxon>Anopheles</taxon>
    </lineage>
</organism>
<dbReference type="EMBL" id="GGFL01014769">
    <property type="protein sequence ID" value="MBW78947.1"/>
    <property type="molecule type" value="Transcribed_RNA"/>
</dbReference>
<reference evidence="1" key="1">
    <citation type="submission" date="2018-01" db="EMBL/GenBank/DDBJ databases">
        <title>An insight into the sialome of Amazonian anophelines.</title>
        <authorList>
            <person name="Ribeiro J.M."/>
            <person name="Scarpassa V."/>
            <person name="Calvo E."/>
        </authorList>
    </citation>
    <scope>NUCLEOTIDE SEQUENCE</scope>
</reference>
<name>A0A2M4DN11_ANODA</name>
<proteinExistence type="predicted"/>
<sequence>MAGIRSSLLFRVGVICKILPSLWCGPRLRLQFEAHTERTPPPSGMRCMHWFWIKIDSLLHRFLAWHL</sequence>
<protein>
    <submittedName>
        <fullName evidence="1">Putative secreted protein</fullName>
    </submittedName>
</protein>
<dbReference type="AlphaFoldDB" id="A0A2M4DN11"/>
<evidence type="ECO:0000313" key="1">
    <source>
        <dbReference type="EMBL" id="MBW78947.1"/>
    </source>
</evidence>
<accession>A0A2M4DN11</accession>